<accession>A0ABQ3DDS7</accession>
<keyword evidence="2" id="KW-1185">Reference proteome</keyword>
<evidence type="ECO:0000313" key="2">
    <source>
        <dbReference type="Proteomes" id="UP000653644"/>
    </source>
</evidence>
<dbReference type="EMBL" id="BMVN01000069">
    <property type="protein sequence ID" value="GHA69305.1"/>
    <property type="molecule type" value="Genomic_DNA"/>
</dbReference>
<sequence length="93" mass="10197">MFMDQVTRRYYVLVGSTTGLRTQSQRERDDAAFMGRGHHLAVPTVDATHPGAARRYWCVQMGSPGELAAPDAVSQLLKLGRSRITHGERALGG</sequence>
<reference evidence="2" key="1">
    <citation type="journal article" date="2019" name="Int. J. Syst. Evol. Microbiol.">
        <title>The Global Catalogue of Microorganisms (GCM) 10K type strain sequencing project: providing services to taxonomists for standard genome sequencing and annotation.</title>
        <authorList>
            <consortium name="The Broad Institute Genomics Platform"/>
            <consortium name="The Broad Institute Genome Sequencing Center for Infectious Disease"/>
            <person name="Wu L."/>
            <person name="Ma J."/>
        </authorList>
    </citation>
    <scope>NUCLEOTIDE SEQUENCE [LARGE SCALE GENOMIC DNA]</scope>
    <source>
        <strain evidence="2">JCM 4733</strain>
    </source>
</reference>
<proteinExistence type="predicted"/>
<organism evidence="1 2">
    <name type="scientific">Streptomyces canarius</name>
    <dbReference type="NCBI Taxonomy" id="285453"/>
    <lineage>
        <taxon>Bacteria</taxon>
        <taxon>Bacillati</taxon>
        <taxon>Actinomycetota</taxon>
        <taxon>Actinomycetes</taxon>
        <taxon>Kitasatosporales</taxon>
        <taxon>Streptomycetaceae</taxon>
        <taxon>Streptomyces</taxon>
    </lineage>
</organism>
<name>A0ABQ3DDS7_9ACTN</name>
<evidence type="ECO:0000313" key="1">
    <source>
        <dbReference type="EMBL" id="GHA69305.1"/>
    </source>
</evidence>
<gene>
    <name evidence="1" type="ORF">GCM10010345_86040</name>
</gene>
<dbReference type="Proteomes" id="UP000653644">
    <property type="component" value="Unassembled WGS sequence"/>
</dbReference>
<comment type="caution">
    <text evidence="1">The sequence shown here is derived from an EMBL/GenBank/DDBJ whole genome shotgun (WGS) entry which is preliminary data.</text>
</comment>
<protein>
    <submittedName>
        <fullName evidence="1">Uncharacterized protein</fullName>
    </submittedName>
</protein>